<protein>
    <submittedName>
        <fullName evidence="2">Uncharacterized protein</fullName>
    </submittedName>
</protein>
<proteinExistence type="predicted"/>
<dbReference type="EMBL" id="JBHTCO010000002">
    <property type="protein sequence ID" value="MFC7391757.1"/>
    <property type="molecule type" value="Genomic_DNA"/>
</dbReference>
<gene>
    <name evidence="2" type="ORF">ACFQRG_01960</name>
</gene>
<name>A0ABW2PQT1_9BACL</name>
<accession>A0ABW2PQT1</accession>
<keyword evidence="1" id="KW-0472">Membrane</keyword>
<reference evidence="3" key="1">
    <citation type="journal article" date="2019" name="Int. J. Syst. Evol. Microbiol.">
        <title>The Global Catalogue of Microorganisms (GCM) 10K type strain sequencing project: providing services to taxonomists for standard genome sequencing and annotation.</title>
        <authorList>
            <consortium name="The Broad Institute Genomics Platform"/>
            <consortium name="The Broad Institute Genome Sequencing Center for Infectious Disease"/>
            <person name="Wu L."/>
            <person name="Ma J."/>
        </authorList>
    </citation>
    <scope>NUCLEOTIDE SEQUENCE [LARGE SCALE GENOMIC DNA]</scope>
    <source>
        <strain evidence="3">CGMCC 1.16305</strain>
    </source>
</reference>
<organism evidence="2 3">
    <name type="scientific">Scopulibacillus cellulosilyticus</name>
    <dbReference type="NCBI Taxonomy" id="2665665"/>
    <lineage>
        <taxon>Bacteria</taxon>
        <taxon>Bacillati</taxon>
        <taxon>Bacillota</taxon>
        <taxon>Bacilli</taxon>
        <taxon>Bacillales</taxon>
        <taxon>Sporolactobacillaceae</taxon>
        <taxon>Scopulibacillus</taxon>
    </lineage>
</organism>
<evidence type="ECO:0000313" key="2">
    <source>
        <dbReference type="EMBL" id="MFC7391757.1"/>
    </source>
</evidence>
<keyword evidence="3" id="KW-1185">Reference proteome</keyword>
<comment type="caution">
    <text evidence="2">The sequence shown here is derived from an EMBL/GenBank/DDBJ whole genome shotgun (WGS) entry which is preliminary data.</text>
</comment>
<keyword evidence="1" id="KW-0812">Transmembrane</keyword>
<dbReference type="Proteomes" id="UP001596505">
    <property type="component" value="Unassembled WGS sequence"/>
</dbReference>
<evidence type="ECO:0000313" key="3">
    <source>
        <dbReference type="Proteomes" id="UP001596505"/>
    </source>
</evidence>
<feature type="transmembrane region" description="Helical" evidence="1">
    <location>
        <begin position="6"/>
        <end position="24"/>
    </location>
</feature>
<evidence type="ECO:0000256" key="1">
    <source>
        <dbReference type="SAM" id="Phobius"/>
    </source>
</evidence>
<keyword evidence="1" id="KW-1133">Transmembrane helix</keyword>
<sequence length="45" mass="5364">MWIRWIGYIISVFFSATAAMLVIFQGYNMGDAFMDFIREFFQNKS</sequence>
<dbReference type="RefSeq" id="WP_380963073.1">
    <property type="nucleotide sequence ID" value="NZ_JBHTCO010000002.1"/>
</dbReference>